<comment type="caution">
    <text evidence="2">The sequence shown here is derived from an EMBL/GenBank/DDBJ whole genome shotgun (WGS) entry which is preliminary data.</text>
</comment>
<accession>A0A4T2BSP2</accession>
<dbReference type="Gene3D" id="2.180.10.10">
    <property type="entry name" value="RHS repeat-associated core"/>
    <property type="match status" value="2"/>
</dbReference>
<organism evidence="2 3">
    <name type="scientific">Subtercola vilae</name>
    <dbReference type="NCBI Taxonomy" id="2056433"/>
    <lineage>
        <taxon>Bacteria</taxon>
        <taxon>Bacillati</taxon>
        <taxon>Actinomycetota</taxon>
        <taxon>Actinomycetes</taxon>
        <taxon>Micrococcales</taxon>
        <taxon>Microbacteriaceae</taxon>
        <taxon>Subtercola</taxon>
    </lineage>
</organism>
<evidence type="ECO:0000313" key="2">
    <source>
        <dbReference type="EMBL" id="TIH33902.1"/>
    </source>
</evidence>
<dbReference type="SMART" id="SM00758">
    <property type="entry name" value="PA14"/>
    <property type="match status" value="2"/>
</dbReference>
<reference evidence="2 3" key="1">
    <citation type="journal article" date="2019" name="Microorganisms">
        <title>Systematic Affiliation and Genome Analysis of Subtercola vilae DB165(T) with Particular Emphasis on Cold Adaptation of an Isolate from a High-Altitude Cold Volcano Lake.</title>
        <authorList>
            <person name="Villalobos A.S."/>
            <person name="Wiese J."/>
            <person name="Imhoff J.F."/>
            <person name="Dorador C."/>
            <person name="Keller A."/>
            <person name="Hentschel U."/>
        </authorList>
    </citation>
    <scope>NUCLEOTIDE SEQUENCE [LARGE SCALE GENOMIC DNA]</scope>
    <source>
        <strain evidence="2 3">DB165</strain>
    </source>
</reference>
<dbReference type="RefSeq" id="WP_136642852.1">
    <property type="nucleotide sequence ID" value="NZ_QYRT01000029.1"/>
</dbReference>
<dbReference type="InterPro" id="IPR006530">
    <property type="entry name" value="YD"/>
</dbReference>
<dbReference type="Pfam" id="PF05593">
    <property type="entry name" value="RHS_repeat"/>
    <property type="match status" value="1"/>
</dbReference>
<keyword evidence="3" id="KW-1185">Reference proteome</keyword>
<dbReference type="PANTHER" id="PTHR32305">
    <property type="match status" value="1"/>
</dbReference>
<dbReference type="InterPro" id="IPR037524">
    <property type="entry name" value="PA14/GLEYA"/>
</dbReference>
<dbReference type="InterPro" id="IPR031325">
    <property type="entry name" value="RHS_repeat"/>
</dbReference>
<gene>
    <name evidence="2" type="ORF">D4765_13665</name>
</gene>
<dbReference type="InterPro" id="IPR011658">
    <property type="entry name" value="PA14_dom"/>
</dbReference>
<dbReference type="OrthoDB" id="3751446at2"/>
<dbReference type="Pfam" id="PF07691">
    <property type="entry name" value="PA14"/>
    <property type="match status" value="2"/>
</dbReference>
<feature type="domain" description="PA14" evidence="1">
    <location>
        <begin position="1027"/>
        <end position="1176"/>
    </location>
</feature>
<dbReference type="PANTHER" id="PTHR32305:SF15">
    <property type="entry name" value="PROTEIN RHSA-RELATED"/>
    <property type="match status" value="1"/>
</dbReference>
<protein>
    <recommendedName>
        <fullName evidence="1">PA14 domain-containing protein</fullName>
    </recommendedName>
</protein>
<dbReference type="Gene3D" id="3.90.182.10">
    <property type="entry name" value="Toxin - Anthrax Protective Antigen,domain 1"/>
    <property type="match status" value="2"/>
</dbReference>
<feature type="domain" description="PA14" evidence="1">
    <location>
        <begin position="455"/>
        <end position="613"/>
    </location>
</feature>
<dbReference type="PROSITE" id="PS51820">
    <property type="entry name" value="PA14"/>
    <property type="match status" value="2"/>
</dbReference>
<dbReference type="NCBIfam" id="TIGR01643">
    <property type="entry name" value="YD_repeat_2x"/>
    <property type="match status" value="1"/>
</dbReference>
<dbReference type="Proteomes" id="UP000306192">
    <property type="component" value="Unassembled WGS sequence"/>
</dbReference>
<dbReference type="InterPro" id="IPR050708">
    <property type="entry name" value="T6SS_VgrG/RHS"/>
</dbReference>
<sequence>MNLLKEGDSYLVSVAPDKAWLADPARVYPVSVDPSVGPDNDRELAYRTTDGVNTNLTNTNNHVWVGNSNGNGVWRSVVHYNYEQLFGKQIVGAYIALTRVSAEYSQDARSVSVNAATCDGPNCAGAALSNFTVDNNSGGMTDPAGTGISYQVSDWVRTNTTGYGFAFGGDETPGQYTLKVFDSRLYIAYKDYPTAGDQPTVASGASNVILTPTLGVGNSYDPDGAGLIRWTRVSTNPNPEINPIVDTGWVKDGAVTVPKALLQPSTTYYWRSWVADDAAMYYPAYPVWPNTPVYSFTTDSPPKPDKTTATPVDHAVVTTTQPILTIGVPTAPDGLAFQYQFKITTSTDAISGQVIASPWQSSNTWTPDPTSLQDGGTYSWSVLIKNSVDTYGPVFVNTFSINKRLGTGGPSPSDAAGPVSVNLGNGNVNMSFSSPTVSTVGGAMGMGFTYNSEAPSNAGLNAEYFNGMPATPTNPTADFAGATKVLSRVDPQINFNWGDGTGGTPGSPAPGLVDTDHFLARWTGFIQSPDAAATQYQFGYARDDGAQVLVGGATVVDQWNTAAQVSWGSATALSTTPSAITVNYYENTSGATMVLLVRKQGDTGPGMVVPPSWFTRTVATLPTGWSASTPIAGPAGFYSKAQVNDTSVVLTDASGAVHTYVSKPGGSYTPPAGEAGILTVDASKQVSLTDEAGTVYLFNAAGVVAQISSPQEVLKPAAPKVHFRPDSGLMDLIGDPLSATTTGSDTTYGRQVTFVYTTDTAAQAGKNDDIVNGKVCNTDPKSFTGTAALTVGPLLCRIIYPGHLPGVQDYTEIEYNPNGQLTKITNPGNAQSTFAYDAQGRVSVIRNVLQNDWLTALPAATPARTATATNATTISYDTRGRATKVALPAPDGVTASAQPTKLYTYGDTLSPAVVNTTYVDSVDSAGTPLPNTRVGTGHAETVTYDSGLHTLTSTSAMGLLTKTEWNEKDQTQSVTNAQGLETTTLYNTRNRATDSYGPAATNCFNQDRTPTTSCASTTAHTHTGYDENLQALNSTYYDNPSWTGVPKAYSLGIPGTATAGDVNMDWNTSSPMPGIPAASWSARMTGTITFPTAGTYTLQTLADDGTVLWVDNTLLFNDNISSGVHWSPLGMVTIKDPGTVLPVRLDYANQAGPGAYLALTWIMPGKSSFDVIPHQALSPDYGLATSSTTDDAVPAGTTGVSTTAVTSLTTSTTYGTSPWLGMAATNTIDPGAGKLNLTTTTTYETTAAGYQRRNGKTLPAATATGAAFAASTYSYYSNTSGYETSYKPALTTPVCGVPLGTTPQYGMLQSTSTPSPTTAGGGNTVSSVVYDSYGRIAGSQASTDSGWQCITYDSRNRATKTVYPAYGGQPARTVTVSFTDTGAATGNPLKGSVTDDSIASTTTGGKISTTTDLLGRTVNYTDVWNTVTTPTYNAIGQVTSTSTLANGSTSPSVQAATYDPDGKVTQITANGAVIAVPAYGDKTAGINAGQLTGVSYPAGTGAGGNGSALALTRNSVGASSSMAWTFIAGQPGLTDTVARSESGRILTDTTKDGTTAAQTSAYGYDAAGRLTGAQTAGHTLSYGFAASGGCGVNTAAGMDGNRTSVTDTTTAPSLTTTTNYCYDNADMLTSSTVTNPVTGADSSNAGLPAGQLAYDSHGNTTTLADQTLRYDVANRHMKTSLTGGTTITYQRDSSDRVISRTTVVPGTGTGTGTSTVYYLYAAGGSPVMVKDGSTSTLSRMLSLPGGVNVTISATGPQTWSYPNIHGDIIVTATQAGIRSALYRYDPYGQPISPTGVIGTTTSDSSVPDNLPGTADNAWVGGSSKLYEHQGSIATIEMGARQYVPALGRFLSTDAVEGGNSDSYNYPGDPINKFDLTGNRQDCGSTACNNNYYRNFKTAEPNSLGYITTQLRSGALTHIVAEHQADWQMRFVQARTARDLPPDITDWESLMYHQMAKTLLAPEWKDAPMHPGDKWVYGSTATISTHVFWAGWDTGQVVDKNTYIVCVAWGNNDQIATAYPAKPGSLDCNDNN</sequence>
<dbReference type="EMBL" id="QYRT01000029">
    <property type="protein sequence ID" value="TIH33902.1"/>
    <property type="molecule type" value="Genomic_DNA"/>
</dbReference>
<evidence type="ECO:0000313" key="3">
    <source>
        <dbReference type="Proteomes" id="UP000306192"/>
    </source>
</evidence>
<evidence type="ECO:0000259" key="1">
    <source>
        <dbReference type="PROSITE" id="PS51820"/>
    </source>
</evidence>
<name>A0A4T2BSP2_9MICO</name>
<proteinExistence type="predicted"/>
<dbReference type="SUPFAM" id="SSF56988">
    <property type="entry name" value="Anthrax protective antigen"/>
    <property type="match status" value="2"/>
</dbReference>